<proteinExistence type="predicted"/>
<dbReference type="SUPFAM" id="SSF69848">
    <property type="entry name" value="LCCL domain"/>
    <property type="match status" value="1"/>
</dbReference>
<protein>
    <submittedName>
        <fullName evidence="2">Uncharacterized protein</fullName>
    </submittedName>
</protein>
<evidence type="ECO:0000313" key="2">
    <source>
        <dbReference type="EMBL" id="KAK9836860.1"/>
    </source>
</evidence>
<accession>A0AAW1RT37</accession>
<organism evidence="2 3">
    <name type="scientific">Apatococcus lobatus</name>
    <dbReference type="NCBI Taxonomy" id="904363"/>
    <lineage>
        <taxon>Eukaryota</taxon>
        <taxon>Viridiplantae</taxon>
        <taxon>Chlorophyta</taxon>
        <taxon>core chlorophytes</taxon>
        <taxon>Trebouxiophyceae</taxon>
        <taxon>Chlorellales</taxon>
        <taxon>Chlorellaceae</taxon>
        <taxon>Apatococcus</taxon>
    </lineage>
</organism>
<dbReference type="InterPro" id="IPR013951">
    <property type="entry name" value="Rxt3"/>
</dbReference>
<keyword evidence="3" id="KW-1185">Reference proteome</keyword>
<dbReference type="AlphaFoldDB" id="A0AAW1RT37"/>
<dbReference type="Proteomes" id="UP001438707">
    <property type="component" value="Unassembled WGS sequence"/>
</dbReference>
<dbReference type="InterPro" id="IPR036609">
    <property type="entry name" value="LCCL_sf"/>
</dbReference>
<name>A0AAW1RT37_9CHLO</name>
<sequence length="410" mass="45122">MNQNKRSTVDAGLGSGEARNGGKVAKIDPEADLATGERLSEEGTGEEATGQDSREDASGIRRSQRPKGPAKRKESLPVITYVRGESLRELSRHVVDGVGNNVEVRIAPQFLGSQYRQPGNRHLWGTDVYTEDSDLVDVLMHAGYIASTGGIATPPSLAAVRVVVQPMVGVKSHAGSLRNRIRSRPWGAKPDGCSFKVIRCMVVSRTGQVSDLEAQREEDAGPHATFMPAQYERAMHTRSAASNHHPRQRPVQEITVMYNLCNEPWLKYTWHVVVDRGLKPSAWTSARLHDEVLLLETGRQRFELARLESGDSHPADSQKGERFRWAQCKQILPMTRISRAGLPLPANLVDVLQPSLAWEDIQWGPAGVHVKDVFYPIVRLHWTDRRGPQTAELSGANMGGQDVGESMGGG</sequence>
<dbReference type="EMBL" id="JALJOS010000007">
    <property type="protein sequence ID" value="KAK9836860.1"/>
    <property type="molecule type" value="Genomic_DNA"/>
</dbReference>
<comment type="caution">
    <text evidence="2">The sequence shown here is derived from an EMBL/GenBank/DDBJ whole genome shotgun (WGS) entry which is preliminary data.</text>
</comment>
<evidence type="ECO:0000313" key="3">
    <source>
        <dbReference type="Proteomes" id="UP001438707"/>
    </source>
</evidence>
<feature type="region of interest" description="Disordered" evidence="1">
    <location>
        <begin position="390"/>
        <end position="410"/>
    </location>
</feature>
<evidence type="ECO:0000256" key="1">
    <source>
        <dbReference type="SAM" id="MobiDB-lite"/>
    </source>
</evidence>
<feature type="compositionally biased region" description="Gly residues" evidence="1">
    <location>
        <begin position="397"/>
        <end position="410"/>
    </location>
</feature>
<feature type="region of interest" description="Disordered" evidence="1">
    <location>
        <begin position="1"/>
        <end position="76"/>
    </location>
</feature>
<reference evidence="2 3" key="1">
    <citation type="journal article" date="2024" name="Nat. Commun.">
        <title>Phylogenomics reveals the evolutionary origins of lichenization in chlorophyte algae.</title>
        <authorList>
            <person name="Puginier C."/>
            <person name="Libourel C."/>
            <person name="Otte J."/>
            <person name="Skaloud P."/>
            <person name="Haon M."/>
            <person name="Grisel S."/>
            <person name="Petersen M."/>
            <person name="Berrin J.G."/>
            <person name="Delaux P.M."/>
            <person name="Dal Grande F."/>
            <person name="Keller J."/>
        </authorList>
    </citation>
    <scope>NUCLEOTIDE SEQUENCE [LARGE SCALE GENOMIC DNA]</scope>
    <source>
        <strain evidence="2 3">SAG 2145</strain>
    </source>
</reference>
<gene>
    <name evidence="2" type="ORF">WJX74_009744</name>
</gene>
<dbReference type="Pfam" id="PF08642">
    <property type="entry name" value="Rxt3"/>
    <property type="match status" value="1"/>
</dbReference>
<dbReference type="Gene3D" id="2.170.130.20">
    <property type="entry name" value="LCCL-like domain"/>
    <property type="match status" value="1"/>
</dbReference>